<keyword evidence="2" id="KW-1185">Reference proteome</keyword>
<evidence type="ECO:0000313" key="1">
    <source>
        <dbReference type="EMBL" id="KAG2323075.1"/>
    </source>
</evidence>
<evidence type="ECO:0000313" key="2">
    <source>
        <dbReference type="Proteomes" id="UP000886595"/>
    </source>
</evidence>
<proteinExistence type="predicted"/>
<protein>
    <submittedName>
        <fullName evidence="1">Uncharacterized protein</fullName>
    </submittedName>
</protein>
<reference evidence="1 2" key="1">
    <citation type="submission" date="2020-02" db="EMBL/GenBank/DDBJ databases">
        <authorList>
            <person name="Ma Q."/>
            <person name="Huang Y."/>
            <person name="Song X."/>
            <person name="Pei D."/>
        </authorList>
    </citation>
    <scope>NUCLEOTIDE SEQUENCE [LARGE SCALE GENOMIC DNA]</scope>
    <source>
        <strain evidence="1">Sxm20200214</strain>
        <tissue evidence="1">Leaf</tissue>
    </source>
</reference>
<dbReference type="Proteomes" id="UP000886595">
    <property type="component" value="Unassembled WGS sequence"/>
</dbReference>
<sequence length="200" mass="23520">MIGVAEENSHPLNDALSTDHACITAGVINRRRTSIFNRSHLRRNRRWKPRLRIVNLQRQLIYSSGSEFLLEILGLSVVCFFPFSEYSLTQWSLDFLEMYQLRKAKLMWEWRWWCLEASGGLRWWRWSVPWKTTAEEDEPEILSVSVGDGPCADMRKFNNMKPKLEFNNFQIPKKEKDLTTIVCVCLFSCFEKTNSMGLDS</sequence>
<accession>A0A8X7W636</accession>
<dbReference type="EMBL" id="JAAMPC010000003">
    <property type="protein sequence ID" value="KAG2323075.1"/>
    <property type="molecule type" value="Genomic_DNA"/>
</dbReference>
<gene>
    <name evidence="1" type="ORF">Bca52824_016288</name>
</gene>
<organism evidence="1 2">
    <name type="scientific">Brassica carinata</name>
    <name type="common">Ethiopian mustard</name>
    <name type="synonym">Abyssinian cabbage</name>
    <dbReference type="NCBI Taxonomy" id="52824"/>
    <lineage>
        <taxon>Eukaryota</taxon>
        <taxon>Viridiplantae</taxon>
        <taxon>Streptophyta</taxon>
        <taxon>Embryophyta</taxon>
        <taxon>Tracheophyta</taxon>
        <taxon>Spermatophyta</taxon>
        <taxon>Magnoliopsida</taxon>
        <taxon>eudicotyledons</taxon>
        <taxon>Gunneridae</taxon>
        <taxon>Pentapetalae</taxon>
        <taxon>rosids</taxon>
        <taxon>malvids</taxon>
        <taxon>Brassicales</taxon>
        <taxon>Brassicaceae</taxon>
        <taxon>Brassiceae</taxon>
        <taxon>Brassica</taxon>
    </lineage>
</organism>
<name>A0A8X7W636_BRACI</name>
<comment type="caution">
    <text evidence="1">The sequence shown here is derived from an EMBL/GenBank/DDBJ whole genome shotgun (WGS) entry which is preliminary data.</text>
</comment>
<dbReference type="AlphaFoldDB" id="A0A8X7W636"/>